<keyword evidence="6" id="KW-0812">Transmembrane</keyword>
<dbReference type="Proteomes" id="UP000541558">
    <property type="component" value="Unassembled WGS sequence"/>
</dbReference>
<evidence type="ECO:0000256" key="14">
    <source>
        <dbReference type="RuleBase" id="RU000461"/>
    </source>
</evidence>
<evidence type="ECO:0000256" key="3">
    <source>
        <dbReference type="ARBA" id="ARBA00004721"/>
    </source>
</evidence>
<evidence type="ECO:0000256" key="4">
    <source>
        <dbReference type="ARBA" id="ARBA00010617"/>
    </source>
</evidence>
<dbReference type="GO" id="GO:0004497">
    <property type="term" value="F:monooxygenase activity"/>
    <property type="evidence" value="ECO:0007669"/>
    <property type="project" value="UniProtKB-KW"/>
</dbReference>
<comment type="pathway">
    <text evidence="3">Secondary metabolite biosynthesis; terpenoid biosynthesis.</text>
</comment>
<keyword evidence="5 13" id="KW-0349">Heme</keyword>
<dbReference type="InterPro" id="IPR050121">
    <property type="entry name" value="Cytochrome_P450_monoxygenase"/>
</dbReference>
<evidence type="ECO:0000256" key="1">
    <source>
        <dbReference type="ARBA" id="ARBA00001971"/>
    </source>
</evidence>
<comment type="subcellular location">
    <subcellularLocation>
        <location evidence="2">Membrane</location>
    </subcellularLocation>
</comment>
<name>A0A8H5FHU3_9AGAR</name>
<keyword evidence="11 14" id="KW-0503">Monooxygenase</keyword>
<evidence type="ECO:0000256" key="6">
    <source>
        <dbReference type="ARBA" id="ARBA00022692"/>
    </source>
</evidence>
<keyword evidence="7 13" id="KW-0479">Metal-binding</keyword>
<keyword evidence="9 14" id="KW-0560">Oxidoreductase</keyword>
<evidence type="ECO:0000256" key="11">
    <source>
        <dbReference type="ARBA" id="ARBA00023033"/>
    </source>
</evidence>
<evidence type="ECO:0000313" key="16">
    <source>
        <dbReference type="Proteomes" id="UP000541558"/>
    </source>
</evidence>
<comment type="caution">
    <text evidence="15">The sequence shown here is derived from an EMBL/GenBank/DDBJ whole genome shotgun (WGS) entry which is preliminary data.</text>
</comment>
<dbReference type="Gene3D" id="1.10.630.10">
    <property type="entry name" value="Cytochrome P450"/>
    <property type="match status" value="1"/>
</dbReference>
<comment type="cofactor">
    <cofactor evidence="1 13">
        <name>heme</name>
        <dbReference type="ChEBI" id="CHEBI:30413"/>
    </cofactor>
</comment>
<dbReference type="InterPro" id="IPR017972">
    <property type="entry name" value="Cyt_P450_CS"/>
</dbReference>
<dbReference type="InterPro" id="IPR001128">
    <property type="entry name" value="Cyt_P450"/>
</dbReference>
<evidence type="ECO:0000256" key="10">
    <source>
        <dbReference type="ARBA" id="ARBA00023004"/>
    </source>
</evidence>
<evidence type="ECO:0000256" key="9">
    <source>
        <dbReference type="ARBA" id="ARBA00023002"/>
    </source>
</evidence>
<dbReference type="PANTHER" id="PTHR24305:SF166">
    <property type="entry name" value="CYTOCHROME P450 12A4, MITOCHONDRIAL-RELATED"/>
    <property type="match status" value="1"/>
</dbReference>
<dbReference type="InterPro" id="IPR002403">
    <property type="entry name" value="Cyt_P450_E_grp-IV"/>
</dbReference>
<accession>A0A8H5FHU3</accession>
<evidence type="ECO:0000256" key="2">
    <source>
        <dbReference type="ARBA" id="ARBA00004370"/>
    </source>
</evidence>
<keyword evidence="12" id="KW-0472">Membrane</keyword>
<feature type="binding site" description="axial binding residue" evidence="13">
    <location>
        <position position="243"/>
    </location>
    <ligand>
        <name>heme</name>
        <dbReference type="ChEBI" id="CHEBI:30413"/>
    </ligand>
    <ligandPart>
        <name>Fe</name>
        <dbReference type="ChEBI" id="CHEBI:18248"/>
    </ligandPart>
</feature>
<evidence type="ECO:0000256" key="7">
    <source>
        <dbReference type="ARBA" id="ARBA00022723"/>
    </source>
</evidence>
<dbReference type="GO" id="GO:0005506">
    <property type="term" value="F:iron ion binding"/>
    <property type="evidence" value="ECO:0007669"/>
    <property type="project" value="InterPro"/>
</dbReference>
<dbReference type="PRINTS" id="PR00465">
    <property type="entry name" value="EP450IV"/>
</dbReference>
<proteinExistence type="inferred from homology"/>
<dbReference type="AlphaFoldDB" id="A0A8H5FHU3"/>
<evidence type="ECO:0008006" key="17">
    <source>
        <dbReference type="Google" id="ProtNLM"/>
    </source>
</evidence>
<evidence type="ECO:0000256" key="5">
    <source>
        <dbReference type="ARBA" id="ARBA00022617"/>
    </source>
</evidence>
<organism evidence="15 16">
    <name type="scientific">Ephemerocybe angulata</name>
    <dbReference type="NCBI Taxonomy" id="980116"/>
    <lineage>
        <taxon>Eukaryota</taxon>
        <taxon>Fungi</taxon>
        <taxon>Dikarya</taxon>
        <taxon>Basidiomycota</taxon>
        <taxon>Agaricomycotina</taxon>
        <taxon>Agaricomycetes</taxon>
        <taxon>Agaricomycetidae</taxon>
        <taxon>Agaricales</taxon>
        <taxon>Agaricineae</taxon>
        <taxon>Psathyrellaceae</taxon>
        <taxon>Ephemerocybe</taxon>
    </lineage>
</organism>
<keyword evidence="10 13" id="KW-0408">Iron</keyword>
<dbReference type="GO" id="GO:0016705">
    <property type="term" value="F:oxidoreductase activity, acting on paired donors, with incorporation or reduction of molecular oxygen"/>
    <property type="evidence" value="ECO:0007669"/>
    <property type="project" value="InterPro"/>
</dbReference>
<dbReference type="OrthoDB" id="1470350at2759"/>
<gene>
    <name evidence="15" type="ORF">D9611_002984</name>
</gene>
<dbReference type="PROSITE" id="PS00086">
    <property type="entry name" value="CYTOCHROME_P450"/>
    <property type="match status" value="1"/>
</dbReference>
<sequence length="268" mass="29673">MMKGIKASMAALADKIIHPDGRKGAELADGGHGHVEKSIVGLLVKAETASDGLKMSEEEVLAESCLRVWNRFGHMEYSHTTLDGYETTSITLTWALIELCWHPDFQAALREELSKFQARDLTWDELMALPYLNAITQETLRLHPPLPGVARMASRDDVIPLGNPIRTPGGEVISEMVVAKGTPVTCPVAYINQSEDLWGPDAKEFKPVRWIEDESGKDGIGAGVKEIKGYHHLLTFSEGPRFCIGRNIAVGNFKVWPLSFARPLRIRC</sequence>
<keyword evidence="16" id="KW-1185">Reference proteome</keyword>
<protein>
    <recommendedName>
        <fullName evidence="17">Cytochrome P450</fullName>
    </recommendedName>
</protein>
<evidence type="ECO:0000256" key="12">
    <source>
        <dbReference type="ARBA" id="ARBA00023136"/>
    </source>
</evidence>
<dbReference type="PRINTS" id="PR00385">
    <property type="entry name" value="P450"/>
</dbReference>
<keyword evidence="8" id="KW-1133">Transmembrane helix</keyword>
<dbReference type="EMBL" id="JAACJK010000057">
    <property type="protein sequence ID" value="KAF5336973.1"/>
    <property type="molecule type" value="Genomic_DNA"/>
</dbReference>
<comment type="similarity">
    <text evidence="4 14">Belongs to the cytochrome P450 family.</text>
</comment>
<dbReference type="PANTHER" id="PTHR24305">
    <property type="entry name" value="CYTOCHROME P450"/>
    <property type="match status" value="1"/>
</dbReference>
<dbReference type="GO" id="GO:0020037">
    <property type="term" value="F:heme binding"/>
    <property type="evidence" value="ECO:0007669"/>
    <property type="project" value="InterPro"/>
</dbReference>
<evidence type="ECO:0000256" key="8">
    <source>
        <dbReference type="ARBA" id="ARBA00022989"/>
    </source>
</evidence>
<dbReference type="Pfam" id="PF00067">
    <property type="entry name" value="p450"/>
    <property type="match status" value="1"/>
</dbReference>
<reference evidence="15 16" key="1">
    <citation type="journal article" date="2020" name="ISME J.">
        <title>Uncovering the hidden diversity of litter-decomposition mechanisms in mushroom-forming fungi.</title>
        <authorList>
            <person name="Floudas D."/>
            <person name="Bentzer J."/>
            <person name="Ahren D."/>
            <person name="Johansson T."/>
            <person name="Persson P."/>
            <person name="Tunlid A."/>
        </authorList>
    </citation>
    <scope>NUCLEOTIDE SEQUENCE [LARGE SCALE GENOMIC DNA]</scope>
    <source>
        <strain evidence="15 16">CBS 175.51</strain>
    </source>
</reference>
<evidence type="ECO:0000256" key="13">
    <source>
        <dbReference type="PIRSR" id="PIRSR602403-1"/>
    </source>
</evidence>
<dbReference type="InterPro" id="IPR036396">
    <property type="entry name" value="Cyt_P450_sf"/>
</dbReference>
<evidence type="ECO:0000313" key="15">
    <source>
        <dbReference type="EMBL" id="KAF5336973.1"/>
    </source>
</evidence>
<dbReference type="SUPFAM" id="SSF48264">
    <property type="entry name" value="Cytochrome P450"/>
    <property type="match status" value="1"/>
</dbReference>
<dbReference type="GO" id="GO:0016020">
    <property type="term" value="C:membrane"/>
    <property type="evidence" value="ECO:0007669"/>
    <property type="project" value="UniProtKB-SubCell"/>
</dbReference>